<dbReference type="AlphaFoldDB" id="A0A133XJW8"/>
<comment type="caution">
    <text evidence="1">The sequence shown here is derived from an EMBL/GenBank/DDBJ whole genome shotgun (WGS) entry which is preliminary data.</text>
</comment>
<evidence type="ECO:0000313" key="1">
    <source>
        <dbReference type="EMBL" id="KXB31223.1"/>
    </source>
</evidence>
<protein>
    <submittedName>
        <fullName evidence="1">Uncharacterized protein</fullName>
    </submittedName>
</protein>
<gene>
    <name evidence="1" type="ORF">AT959_08595</name>
</gene>
<reference evidence="1 2" key="1">
    <citation type="submission" date="2015-12" db="EMBL/GenBank/DDBJ databases">
        <title>Nitrous oxide reduction kinetics distinguish bacteria harboring typical versus atypical NosZ.</title>
        <authorList>
            <person name="Yoon S."/>
            <person name="Nissen S."/>
            <person name="Park D."/>
            <person name="Sanford R.A."/>
            <person name="Loeffler F.E."/>
        </authorList>
    </citation>
    <scope>NUCLEOTIDE SEQUENCE [LARGE SCALE GENOMIC DNA]</scope>
    <source>
        <strain evidence="1 2">ATCC BAA-841</strain>
    </source>
</reference>
<proteinExistence type="predicted"/>
<accession>A0A133XJW8</accession>
<name>A0A133XJW8_9RHOO</name>
<dbReference type="Proteomes" id="UP000070186">
    <property type="component" value="Unassembled WGS sequence"/>
</dbReference>
<dbReference type="EMBL" id="LODL01000019">
    <property type="protein sequence ID" value="KXB31223.1"/>
    <property type="molecule type" value="Genomic_DNA"/>
</dbReference>
<organism evidence="1 2">
    <name type="scientific">Dechloromonas denitrificans</name>
    <dbReference type="NCBI Taxonomy" id="281362"/>
    <lineage>
        <taxon>Bacteria</taxon>
        <taxon>Pseudomonadati</taxon>
        <taxon>Pseudomonadota</taxon>
        <taxon>Betaproteobacteria</taxon>
        <taxon>Rhodocyclales</taxon>
        <taxon>Azonexaceae</taxon>
        <taxon>Dechloromonas</taxon>
    </lineage>
</organism>
<sequence length="96" mass="9984">MIFASCGVAAANYATCLLKHMPGLQNDAAAQAAINLCMSENPDGINGIPQGSGRGFLGYKSGAECAMKKGAETRSELAGRAIYMACNRLYNAPPLN</sequence>
<evidence type="ECO:0000313" key="2">
    <source>
        <dbReference type="Proteomes" id="UP000070186"/>
    </source>
</evidence>
<keyword evidence="2" id="KW-1185">Reference proteome</keyword>